<dbReference type="HOGENOM" id="CLU_1374454_0_0_1"/>
<dbReference type="PaxDb" id="2903-EOD13930"/>
<evidence type="ECO:0000313" key="3">
    <source>
        <dbReference type="Proteomes" id="UP000013827"/>
    </source>
</evidence>
<organism evidence="2 3">
    <name type="scientific">Emiliania huxleyi (strain CCMP1516)</name>
    <dbReference type="NCBI Taxonomy" id="280463"/>
    <lineage>
        <taxon>Eukaryota</taxon>
        <taxon>Haptista</taxon>
        <taxon>Haptophyta</taxon>
        <taxon>Prymnesiophyceae</taxon>
        <taxon>Isochrysidales</taxon>
        <taxon>Noelaerhabdaceae</taxon>
        <taxon>Emiliania</taxon>
    </lineage>
</organism>
<dbReference type="KEGG" id="ehx:EMIHUDRAFT_370984"/>
<feature type="chain" id="PRO_5044053594" evidence="1">
    <location>
        <begin position="21"/>
        <end position="199"/>
    </location>
</feature>
<proteinExistence type="predicted"/>
<keyword evidence="3" id="KW-1185">Reference proteome</keyword>
<dbReference type="AlphaFoldDB" id="A0A0D3JT63"/>
<keyword evidence="1" id="KW-0732">Signal</keyword>
<evidence type="ECO:0000256" key="1">
    <source>
        <dbReference type="SAM" id="SignalP"/>
    </source>
</evidence>
<sequence>MAPSPLRLATVLLHAAASAAFSLPALPSRAAPRCAVACGFSVDTVDQKAIEDLGVFNWPGLERRVQDFADAAVSGKLKMVYVKSGSATIEDGEDSADISAGQMVMIDDKGETRWSKISEEGLVLLSCETVLAEEGAAAEEAVAASAGQRDLSGKPLGDAIQEDSLDVTLGGLLTQLALGLASGGMLAVGVKLFVTPDSP</sequence>
<dbReference type="RefSeq" id="XP_005766359.1">
    <property type="nucleotide sequence ID" value="XM_005766302.1"/>
</dbReference>
<feature type="signal peptide" evidence="1">
    <location>
        <begin position="1"/>
        <end position="20"/>
    </location>
</feature>
<dbReference type="EnsemblProtists" id="EOD26698">
    <property type="protein sequence ID" value="EOD26698"/>
    <property type="gene ID" value="EMIHUDRAFT_366929"/>
</dbReference>
<evidence type="ECO:0000313" key="2">
    <source>
        <dbReference type="EnsemblProtists" id="EOD26698"/>
    </source>
</evidence>
<dbReference type="GeneID" id="17260073"/>
<dbReference type="RefSeq" id="XP_005779127.1">
    <property type="nucleotide sequence ID" value="XM_005779070.1"/>
</dbReference>
<dbReference type="EnsemblProtists" id="EOD13930">
    <property type="protein sequence ID" value="EOD13930"/>
    <property type="gene ID" value="EMIHUDRAFT_370984"/>
</dbReference>
<dbReference type="KEGG" id="ehx:EMIHUDRAFT_366929"/>
<accession>A0A0D3JT63</accession>
<name>A0A0D3JT63_EMIH1</name>
<protein>
    <submittedName>
        <fullName evidence="2">Uncharacterized protein</fullName>
    </submittedName>
</protein>
<dbReference type="GeneID" id="17272243"/>
<reference evidence="2" key="2">
    <citation type="submission" date="2024-10" db="UniProtKB">
        <authorList>
            <consortium name="EnsemblProtists"/>
        </authorList>
    </citation>
    <scope>IDENTIFICATION</scope>
</reference>
<reference evidence="3" key="1">
    <citation type="journal article" date="2013" name="Nature">
        <title>Pan genome of the phytoplankton Emiliania underpins its global distribution.</title>
        <authorList>
            <person name="Read B.A."/>
            <person name="Kegel J."/>
            <person name="Klute M.J."/>
            <person name="Kuo A."/>
            <person name="Lefebvre S.C."/>
            <person name="Maumus F."/>
            <person name="Mayer C."/>
            <person name="Miller J."/>
            <person name="Monier A."/>
            <person name="Salamov A."/>
            <person name="Young J."/>
            <person name="Aguilar M."/>
            <person name="Claverie J.M."/>
            <person name="Frickenhaus S."/>
            <person name="Gonzalez K."/>
            <person name="Herman E.K."/>
            <person name="Lin Y.C."/>
            <person name="Napier J."/>
            <person name="Ogata H."/>
            <person name="Sarno A.F."/>
            <person name="Shmutz J."/>
            <person name="Schroeder D."/>
            <person name="de Vargas C."/>
            <person name="Verret F."/>
            <person name="von Dassow P."/>
            <person name="Valentin K."/>
            <person name="Van de Peer Y."/>
            <person name="Wheeler G."/>
            <person name="Dacks J.B."/>
            <person name="Delwiche C.F."/>
            <person name="Dyhrman S.T."/>
            <person name="Glockner G."/>
            <person name="John U."/>
            <person name="Richards T."/>
            <person name="Worden A.Z."/>
            <person name="Zhang X."/>
            <person name="Grigoriev I.V."/>
            <person name="Allen A.E."/>
            <person name="Bidle K."/>
            <person name="Borodovsky M."/>
            <person name="Bowler C."/>
            <person name="Brownlee C."/>
            <person name="Cock J.M."/>
            <person name="Elias M."/>
            <person name="Gladyshev V.N."/>
            <person name="Groth M."/>
            <person name="Guda C."/>
            <person name="Hadaegh A."/>
            <person name="Iglesias-Rodriguez M.D."/>
            <person name="Jenkins J."/>
            <person name="Jones B.M."/>
            <person name="Lawson T."/>
            <person name="Leese F."/>
            <person name="Lindquist E."/>
            <person name="Lobanov A."/>
            <person name="Lomsadze A."/>
            <person name="Malik S.B."/>
            <person name="Marsh M.E."/>
            <person name="Mackinder L."/>
            <person name="Mock T."/>
            <person name="Mueller-Roeber B."/>
            <person name="Pagarete A."/>
            <person name="Parker M."/>
            <person name="Probert I."/>
            <person name="Quesneville H."/>
            <person name="Raines C."/>
            <person name="Rensing S.A."/>
            <person name="Riano-Pachon D.M."/>
            <person name="Richier S."/>
            <person name="Rokitta S."/>
            <person name="Shiraiwa Y."/>
            <person name="Soanes D.M."/>
            <person name="van der Giezen M."/>
            <person name="Wahlund T.M."/>
            <person name="Williams B."/>
            <person name="Wilson W."/>
            <person name="Wolfe G."/>
            <person name="Wurch L.L."/>
        </authorList>
    </citation>
    <scope>NUCLEOTIDE SEQUENCE</scope>
</reference>
<dbReference type="Proteomes" id="UP000013827">
    <property type="component" value="Unassembled WGS sequence"/>
</dbReference>